<dbReference type="OrthoDB" id="6604018at2759"/>
<evidence type="ECO:0000259" key="6">
    <source>
        <dbReference type="PROSITE" id="PS51503"/>
    </source>
</evidence>
<dbReference type="GO" id="GO:0097250">
    <property type="term" value="P:mitochondrial respirasome assembly"/>
    <property type="evidence" value="ECO:0007669"/>
    <property type="project" value="TreeGrafter"/>
</dbReference>
<evidence type="ECO:0000256" key="1">
    <source>
        <dbReference type="ARBA" id="ARBA00004325"/>
    </source>
</evidence>
<dbReference type="PROSITE" id="PS51503">
    <property type="entry name" value="HIG1"/>
    <property type="match status" value="1"/>
</dbReference>
<dbReference type="InterPro" id="IPR007667">
    <property type="entry name" value="Hypoxia_induced_domain"/>
</dbReference>
<gene>
    <name evidence="7" type="ORF">CBOVIS_LOCUS12893</name>
</gene>
<protein>
    <recommendedName>
        <fullName evidence="6">HIG1 domain-containing protein</fullName>
    </recommendedName>
</protein>
<feature type="domain" description="HIG1" evidence="6">
    <location>
        <begin position="105"/>
        <end position="198"/>
    </location>
</feature>
<evidence type="ECO:0000256" key="3">
    <source>
        <dbReference type="ARBA" id="ARBA00022989"/>
    </source>
</evidence>
<feature type="transmembrane region" description="Helical" evidence="5">
    <location>
        <begin position="131"/>
        <end position="151"/>
    </location>
</feature>
<keyword evidence="4 5" id="KW-0472">Membrane</keyword>
<evidence type="ECO:0000313" key="8">
    <source>
        <dbReference type="Proteomes" id="UP000494206"/>
    </source>
</evidence>
<keyword evidence="2 5" id="KW-0812">Transmembrane</keyword>
<dbReference type="AlphaFoldDB" id="A0A8S1FC02"/>
<keyword evidence="8" id="KW-1185">Reference proteome</keyword>
<evidence type="ECO:0000256" key="2">
    <source>
        <dbReference type="ARBA" id="ARBA00022692"/>
    </source>
</evidence>
<name>A0A8S1FC02_9PELO</name>
<evidence type="ECO:0000256" key="4">
    <source>
        <dbReference type="ARBA" id="ARBA00023136"/>
    </source>
</evidence>
<sequence>MNRMHDRMRVVFIVVASGLFFSIFYAAELLLDQRIKRDRNAGVVVTKIISLTMGIFRKVLMNVSGVQDPQEDTKKGSYQWKKEHLSADKMSRTMDNSEKYSGVPAIPVDIGYHGGKDVTGTKKTGVVSNAASNPGVILGMGLTTAALLGMFKSSFLGDKLGAQKMMQYRIMAQFFTVTALVAGVTIFGATYEDEDAKK</sequence>
<proteinExistence type="predicted"/>
<keyword evidence="3 5" id="KW-1133">Transmembrane helix</keyword>
<feature type="transmembrane region" description="Helical" evidence="5">
    <location>
        <begin position="172"/>
        <end position="191"/>
    </location>
</feature>
<comment type="caution">
    <text evidence="7">The sequence shown here is derived from an EMBL/GenBank/DDBJ whole genome shotgun (WGS) entry which is preliminary data.</text>
</comment>
<dbReference type="PANTHER" id="PTHR12297:SF17">
    <property type="entry name" value="HIG1 DOMAIN-CONTAINING PROTEIN"/>
    <property type="match status" value="1"/>
</dbReference>
<dbReference type="Pfam" id="PF04588">
    <property type="entry name" value="HIG_1_N"/>
    <property type="match status" value="1"/>
</dbReference>
<evidence type="ECO:0000256" key="5">
    <source>
        <dbReference type="SAM" id="Phobius"/>
    </source>
</evidence>
<dbReference type="Proteomes" id="UP000494206">
    <property type="component" value="Unassembled WGS sequence"/>
</dbReference>
<dbReference type="GO" id="GO:0031966">
    <property type="term" value="C:mitochondrial membrane"/>
    <property type="evidence" value="ECO:0007669"/>
    <property type="project" value="UniProtKB-SubCell"/>
</dbReference>
<comment type="subcellular location">
    <subcellularLocation>
        <location evidence="1">Mitochondrion membrane</location>
    </subcellularLocation>
</comment>
<organism evidence="7 8">
    <name type="scientific">Caenorhabditis bovis</name>
    <dbReference type="NCBI Taxonomy" id="2654633"/>
    <lineage>
        <taxon>Eukaryota</taxon>
        <taxon>Metazoa</taxon>
        <taxon>Ecdysozoa</taxon>
        <taxon>Nematoda</taxon>
        <taxon>Chromadorea</taxon>
        <taxon>Rhabditida</taxon>
        <taxon>Rhabditina</taxon>
        <taxon>Rhabditomorpha</taxon>
        <taxon>Rhabditoidea</taxon>
        <taxon>Rhabditidae</taxon>
        <taxon>Peloderinae</taxon>
        <taxon>Caenorhabditis</taxon>
    </lineage>
</organism>
<evidence type="ECO:0000313" key="7">
    <source>
        <dbReference type="EMBL" id="CAB3411510.1"/>
    </source>
</evidence>
<dbReference type="Gene3D" id="6.10.140.1320">
    <property type="match status" value="1"/>
</dbReference>
<dbReference type="InterPro" id="IPR050355">
    <property type="entry name" value="RCF1"/>
</dbReference>
<dbReference type="PANTHER" id="PTHR12297">
    <property type="entry name" value="HYPOXIA-INDUCBILE GENE 1 HIG1 -RELATED"/>
    <property type="match status" value="1"/>
</dbReference>
<reference evidence="7 8" key="1">
    <citation type="submission" date="2020-04" db="EMBL/GenBank/DDBJ databases">
        <authorList>
            <person name="Laetsch R D."/>
            <person name="Stevens L."/>
            <person name="Kumar S."/>
            <person name="Blaxter L. M."/>
        </authorList>
    </citation>
    <scope>NUCLEOTIDE SEQUENCE [LARGE SCALE GENOMIC DNA]</scope>
</reference>
<dbReference type="EMBL" id="CADEPM010000013">
    <property type="protein sequence ID" value="CAB3411510.1"/>
    <property type="molecule type" value="Genomic_DNA"/>
</dbReference>
<accession>A0A8S1FC02</accession>